<dbReference type="InterPro" id="IPR050535">
    <property type="entry name" value="DNA_Repair-Maintenance_Comp"/>
</dbReference>
<dbReference type="PIRSF" id="PIRSF033091">
    <property type="entry name" value="Pesterase_YhaO"/>
    <property type="match status" value="1"/>
</dbReference>
<dbReference type="STRING" id="1672749.BJF92_01795"/>
<dbReference type="GO" id="GO:0016787">
    <property type="term" value="F:hydrolase activity"/>
    <property type="evidence" value="ECO:0007669"/>
    <property type="project" value="UniProtKB-KW"/>
</dbReference>
<dbReference type="InterPro" id="IPR029052">
    <property type="entry name" value="Metallo-depent_PP-like"/>
</dbReference>
<dbReference type="OrthoDB" id="9773856at2"/>
<dbReference type="PANTHER" id="PTHR30337:SF7">
    <property type="entry name" value="PHOSPHOESTERASE"/>
    <property type="match status" value="1"/>
</dbReference>
<evidence type="ECO:0000313" key="3">
    <source>
        <dbReference type="EMBL" id="OLP55870.1"/>
    </source>
</evidence>
<accession>A0A1Q9AKQ9</accession>
<dbReference type="InterPro" id="IPR041796">
    <property type="entry name" value="Mre11_N"/>
</dbReference>
<reference evidence="3 4" key="1">
    <citation type="submission" date="2016-09" db="EMBL/GenBank/DDBJ databases">
        <title>Rhizobium sp. nov., a novel species isolated from the rice rhizosphere.</title>
        <authorList>
            <person name="Zhao J."/>
            <person name="Zhang X."/>
        </authorList>
    </citation>
    <scope>NUCLEOTIDE SEQUENCE [LARGE SCALE GENOMIC DNA]</scope>
    <source>
        <strain evidence="3 4">MH17</strain>
    </source>
</reference>
<dbReference type="AlphaFoldDB" id="A0A1Q9AKQ9"/>
<dbReference type="RefSeq" id="WP_075634357.1">
    <property type="nucleotide sequence ID" value="NZ_MKIO01000025.1"/>
</dbReference>
<dbReference type="PANTHER" id="PTHR30337">
    <property type="entry name" value="COMPONENT OF ATP-DEPENDENT DSDNA EXONUCLEASE"/>
    <property type="match status" value="1"/>
</dbReference>
<proteinExistence type="predicted"/>
<evidence type="ECO:0000259" key="2">
    <source>
        <dbReference type="Pfam" id="PF00149"/>
    </source>
</evidence>
<feature type="domain" description="Calcineurin-like phosphoesterase" evidence="2">
    <location>
        <begin position="3"/>
        <end position="201"/>
    </location>
</feature>
<dbReference type="InterPro" id="IPR014576">
    <property type="entry name" value="Pesterase_YhaO"/>
</dbReference>
<dbReference type="InterPro" id="IPR004843">
    <property type="entry name" value="Calcineurin-like_PHP"/>
</dbReference>
<sequence length="424" mass="45004">MPFRFVHTADLHLDSPLSSLALKNPDLSELVRGATRAALAAIVDLCLAERVDALLIAGDLYDGAQTSMNTALYLAAELRRLEAGNVRVFIIRGNHDSASTIKRELSLPDNVYLFSGKVRPMLAGALGNGRPVYVHGVGFDNPHAPESLLPGFHPPMADAINIGMLHTSLAGAPGHDAYAPCTLGELIAHGFDYWALGHVHQRQVHSEKPLIVMPGMPQGRDINEAGAKSVTLVSIGEDGALAHEARVIGTAAFERIAVDLSAVESWSGALQAIGRALDAGRRLHGAGQIIARLVLTGATPLAARLRRDPELILAEAANLAASRAGLWIEAIDVACVPPAAASINAADPVDELGRLLREDVLTAPGFRREVEVLFEEFLGQLPRELRERFVRDEEAAAVLTAMLAQEGAEDVLAALSGTRAGEPA</sequence>
<dbReference type="Proteomes" id="UP000186143">
    <property type="component" value="Unassembled WGS sequence"/>
</dbReference>
<keyword evidence="1" id="KW-0378">Hydrolase</keyword>
<dbReference type="Gene3D" id="3.60.21.10">
    <property type="match status" value="1"/>
</dbReference>
<evidence type="ECO:0000256" key="1">
    <source>
        <dbReference type="ARBA" id="ARBA00022801"/>
    </source>
</evidence>
<organism evidence="3 4">
    <name type="scientific">Xaviernesmea rhizosphaerae</name>
    <dbReference type="NCBI Taxonomy" id="1672749"/>
    <lineage>
        <taxon>Bacteria</taxon>
        <taxon>Pseudomonadati</taxon>
        <taxon>Pseudomonadota</taxon>
        <taxon>Alphaproteobacteria</taxon>
        <taxon>Hyphomicrobiales</taxon>
        <taxon>Rhizobiaceae</taxon>
        <taxon>Rhizobium/Agrobacterium group</taxon>
        <taxon>Xaviernesmea</taxon>
    </lineage>
</organism>
<dbReference type="EMBL" id="MKIO01000025">
    <property type="protein sequence ID" value="OLP55870.1"/>
    <property type="molecule type" value="Genomic_DNA"/>
</dbReference>
<evidence type="ECO:0000313" key="4">
    <source>
        <dbReference type="Proteomes" id="UP000186143"/>
    </source>
</evidence>
<dbReference type="Pfam" id="PF00149">
    <property type="entry name" value="Metallophos"/>
    <property type="match status" value="1"/>
</dbReference>
<comment type="caution">
    <text evidence="3">The sequence shown here is derived from an EMBL/GenBank/DDBJ whole genome shotgun (WGS) entry which is preliminary data.</text>
</comment>
<gene>
    <name evidence="3" type="ORF">BJF92_01795</name>
</gene>
<dbReference type="CDD" id="cd00840">
    <property type="entry name" value="MPP_Mre11_N"/>
    <property type="match status" value="1"/>
</dbReference>
<dbReference type="SUPFAM" id="SSF56300">
    <property type="entry name" value="Metallo-dependent phosphatases"/>
    <property type="match status" value="1"/>
</dbReference>
<name>A0A1Q9AKQ9_9HYPH</name>
<protein>
    <submittedName>
        <fullName evidence="3">Serine/threonine protein phosphatase</fullName>
    </submittedName>
</protein>